<reference evidence="1" key="1">
    <citation type="submission" date="2021-12" db="EMBL/GenBank/DDBJ databases">
        <authorList>
            <person name="King R."/>
        </authorList>
    </citation>
    <scope>NUCLEOTIDE SEQUENCE</scope>
</reference>
<organism evidence="1 2">
    <name type="scientific">Bemisia tabaci</name>
    <name type="common">Sweetpotato whitefly</name>
    <name type="synonym">Aleurodes tabaci</name>
    <dbReference type="NCBI Taxonomy" id="7038"/>
    <lineage>
        <taxon>Eukaryota</taxon>
        <taxon>Metazoa</taxon>
        <taxon>Ecdysozoa</taxon>
        <taxon>Arthropoda</taxon>
        <taxon>Hexapoda</taxon>
        <taxon>Insecta</taxon>
        <taxon>Pterygota</taxon>
        <taxon>Neoptera</taxon>
        <taxon>Paraneoptera</taxon>
        <taxon>Hemiptera</taxon>
        <taxon>Sternorrhyncha</taxon>
        <taxon>Aleyrodoidea</taxon>
        <taxon>Aleyrodidae</taxon>
        <taxon>Aleyrodinae</taxon>
        <taxon>Bemisia</taxon>
    </lineage>
</organism>
<dbReference type="Gene3D" id="3.30.420.10">
    <property type="entry name" value="Ribonuclease H-like superfamily/Ribonuclease H"/>
    <property type="match status" value="1"/>
</dbReference>
<accession>A0A9P0F2L0</accession>
<dbReference type="Proteomes" id="UP001152759">
    <property type="component" value="Chromosome 4"/>
</dbReference>
<protein>
    <recommendedName>
        <fullName evidence="3">DNA-directed DNA polymerase</fullName>
    </recommendedName>
</protein>
<name>A0A9P0F2L0_BEMTA</name>
<dbReference type="PANTHER" id="PTHR31511:SF12">
    <property type="entry name" value="RHO TERMINATION FACTOR N-TERMINAL DOMAIN-CONTAINING PROTEIN"/>
    <property type="match status" value="1"/>
</dbReference>
<dbReference type="GO" id="GO:0042575">
    <property type="term" value="C:DNA polymerase complex"/>
    <property type="evidence" value="ECO:0007669"/>
    <property type="project" value="UniProtKB-ARBA"/>
</dbReference>
<dbReference type="EMBL" id="OU963865">
    <property type="protein sequence ID" value="CAH0389266.1"/>
    <property type="molecule type" value="Genomic_DNA"/>
</dbReference>
<dbReference type="PANTHER" id="PTHR31511">
    <property type="entry name" value="PROTEIN CBG23764"/>
    <property type="match status" value="1"/>
</dbReference>
<keyword evidence="2" id="KW-1185">Reference proteome</keyword>
<evidence type="ECO:0008006" key="3">
    <source>
        <dbReference type="Google" id="ProtNLM"/>
    </source>
</evidence>
<gene>
    <name evidence="1" type="ORF">BEMITA_LOCUS8113</name>
</gene>
<evidence type="ECO:0000313" key="2">
    <source>
        <dbReference type="Proteomes" id="UP001152759"/>
    </source>
</evidence>
<dbReference type="SUPFAM" id="SSF56672">
    <property type="entry name" value="DNA/RNA polymerases"/>
    <property type="match status" value="1"/>
</dbReference>
<dbReference type="GO" id="GO:0003676">
    <property type="term" value="F:nucleic acid binding"/>
    <property type="evidence" value="ECO:0007669"/>
    <property type="project" value="InterPro"/>
</dbReference>
<proteinExistence type="predicted"/>
<evidence type="ECO:0000313" key="1">
    <source>
        <dbReference type="EMBL" id="CAH0389266.1"/>
    </source>
</evidence>
<dbReference type="InterPro" id="IPR036397">
    <property type="entry name" value="RNaseH_sf"/>
</dbReference>
<dbReference type="InterPro" id="IPR012337">
    <property type="entry name" value="RNaseH-like_sf"/>
</dbReference>
<dbReference type="SUPFAM" id="SSF53098">
    <property type="entry name" value="Ribonuclease H-like"/>
    <property type="match status" value="1"/>
</dbReference>
<sequence length="1592" mass="184452">MSSNSKILFCLYCNEEYSTTYSHEVSVAHLKNIFEVEIENEEKTVKSFFFKNSNSEITDIELYLNELKVEFDEKVEEIIQKHPTVLIKLNVYLLKSIPLEKAESGISLVTKYVLLNPDSDFSSLFHKFQTNLLELRKNDFPPAVEGESEILLGAELRFLEKKFASFCDSCNDFFLKSSWHNRTFMHIKNLFGSDEQVKELPSAAGNQLRTFFIKNLDSSVLDITQHLSDVKPTVIKLLENMLSQLGNIKSTLELHAEYVLPKEGEFQGVSFKTKSLSFYGELDCARNFLLFQASIVKESADFYLRGSGWVLKQILGCILKVNKFRALGKGSSYIDLPFKTNYVVNVKNKDTRCFMYSVLGKFLPKTEKHSSRPSVYEKLQNKYDFSCIDFPVEVNDIAKFEKKNNCSISVFGLGDVQDGLGHRVRPKIFPMRVAKNQLADHTNLLLISDEMEEKFHYCWITDFEKLVRSQITRHHGQIYICQKCFTHKYSEEDLVEHKKLCYAVSKDCFLASFPKDLYLRFRDEHKTIAHNYVIYADFESYLEKIEQNFESNSFNYQHHRPLSYAYLVVSTDPEFATPTPVVYRGEEPHKHFIRTMLDLGSKISGKYNDTTSEITMSDEDRESFANTTHCAMCRVGFDEPGVVKVRHHSHQYVPPGETNYLEALCALCNIKVRHVNNVTIVFHNGSKYDFKYIVQGLEGLKNRVDIIPSSEENYINIKVYIGNRFYLNFIDSFRFLNTSIEKLAETLDDSSFHFTRKFCTTPAQFNIARRKAVFCYDYIDDPVKLDETEPPKREDFYNALTDSDISEVDYQNFLEAWREFGCKTLGQYLDVYIQIDVNLLADIFQDFRKFCLSVYELDCANFLTFPSFAFSAALKMSRAEIRLFSDTTMTFQILSNIRGGMCQVTRRHFSVNNPQCENYDPSQPCSYGLYLDANSLYAYAMCKPLPYDDYRWLSAEELSRVDVMQIADDAETGLILNVDTRYPIALQRLHRDMPFLCRSEIPPVDGENQPRLMGCFKDRKNYVIHYVALKQALRHGIELVKINSAFSFRQRPFLKEFIEKNIALRQQAKSKFHQSLLKLSSNACFGKLLESPLKRKNIKLATDTDQILKYVARLDFEDRTVFKDQLVAIHLRKTEIEFDRPILAGFAVLELAKVHMYAFYHDVLMRKFGPERCLKAYEDTDGLILKLITHDWVFDLREFADEWLDFSTLPRDHPCWSPVNCKRMGMFKDETSNATIGEFVGLSSKMYACRFLPLPDAAGSESEVGQVKLLCRAKGIDGRTMQRDINFDLYKNVLFGKTDHFVTQRRIQSRKMQLYSYQTRKIGLRNIDRKRYILENGIDTLPWGHVDIKQPIVWRDEEESGNDGLEQSGTNILMKDSLSVKKESSSEHGIRYCCCADENPVIQSRELDALRKIPKPREFLHASWLQKDIKYHLDSLEEAKGKYGRYIAALIRIQGEQFKIHLPKDFARALSRENICEINSGAYFLNYLGRFGRNSHRYRLSERLRVVDDVGNTETSMVQISEKQGNKRGEMMMVAIIGRKNVSGIFVQMKTQVPALSYFILCIFLNFSRTNSKFQPGGSLIPRSLLSESHQR</sequence>
<dbReference type="GO" id="GO:0071897">
    <property type="term" value="P:DNA biosynthetic process"/>
    <property type="evidence" value="ECO:0007669"/>
    <property type="project" value="UniProtKB-ARBA"/>
</dbReference>
<dbReference type="InterPro" id="IPR043502">
    <property type="entry name" value="DNA/RNA_pol_sf"/>
</dbReference>